<dbReference type="CDD" id="cd18186">
    <property type="entry name" value="BTB_POZ_ZBTB_KLHL-like"/>
    <property type="match status" value="1"/>
</dbReference>
<dbReference type="Gene3D" id="3.30.710.10">
    <property type="entry name" value="Potassium Channel Kv1.1, Chain A"/>
    <property type="match status" value="1"/>
</dbReference>
<dbReference type="InterPro" id="IPR000210">
    <property type="entry name" value="BTB/POZ_dom"/>
</dbReference>
<sequence>MTNKRATPAKRFLLPFASKELRQLSGKPEPSLGRELAGLLVATDHDGAECEQAPLLADVSINGWQMHAGLLHYYGQCGCPTSDASDRESALVPLPTTMAELRSYYNAVTTLTCLLADRKHADATLAIECSNSSSSHDDDDSAATAEERPVHRFLLAARSGYFRAMLAVDGRYSESSEARFTLPDDCVPARALPFIVHYLYTDAGVAAPDTELALTLADWTAIWRAADFLDFPALQTVCDEGLCSLGADGPEAARAAGKLECRPDRRPIRRDTRAARQRTGQAGGVHGGWAAYSRGDRASSLRR</sequence>
<feature type="region of interest" description="Disordered" evidence="1">
    <location>
        <begin position="266"/>
        <end position="303"/>
    </location>
</feature>
<dbReference type="Pfam" id="PF00651">
    <property type="entry name" value="BTB"/>
    <property type="match status" value="1"/>
</dbReference>
<evidence type="ECO:0000313" key="4">
    <source>
        <dbReference type="Proteomes" id="UP000278143"/>
    </source>
</evidence>
<dbReference type="PROSITE" id="PS50097">
    <property type="entry name" value="BTB"/>
    <property type="match status" value="1"/>
</dbReference>
<reference evidence="4" key="1">
    <citation type="journal article" date="2018" name="Nat. Microbiol.">
        <title>Leveraging single-cell genomics to expand the fungal tree of life.</title>
        <authorList>
            <person name="Ahrendt S.R."/>
            <person name="Quandt C.A."/>
            <person name="Ciobanu D."/>
            <person name="Clum A."/>
            <person name="Salamov A."/>
            <person name="Andreopoulos B."/>
            <person name="Cheng J.F."/>
            <person name="Woyke T."/>
            <person name="Pelin A."/>
            <person name="Henrissat B."/>
            <person name="Reynolds N.K."/>
            <person name="Benny G.L."/>
            <person name="Smith M.E."/>
            <person name="James T.Y."/>
            <person name="Grigoriev I.V."/>
        </authorList>
    </citation>
    <scope>NUCLEOTIDE SEQUENCE [LARGE SCALE GENOMIC DNA]</scope>
    <source>
        <strain evidence="4">Benny S71-1</strain>
    </source>
</reference>
<dbReference type="Proteomes" id="UP000278143">
    <property type="component" value="Unassembled WGS sequence"/>
</dbReference>
<evidence type="ECO:0000256" key="1">
    <source>
        <dbReference type="SAM" id="MobiDB-lite"/>
    </source>
</evidence>
<evidence type="ECO:0000259" key="2">
    <source>
        <dbReference type="PROSITE" id="PS50097"/>
    </source>
</evidence>
<dbReference type="SMART" id="SM00225">
    <property type="entry name" value="BTB"/>
    <property type="match status" value="1"/>
</dbReference>
<dbReference type="SUPFAM" id="SSF54695">
    <property type="entry name" value="POZ domain"/>
    <property type="match status" value="1"/>
</dbReference>
<gene>
    <name evidence="3" type="ORF">SYNPS1DRAFT_31530</name>
</gene>
<accession>A0A4P9YST9</accession>
<evidence type="ECO:0000313" key="3">
    <source>
        <dbReference type="EMBL" id="RKP22815.1"/>
    </source>
</evidence>
<dbReference type="InterPro" id="IPR011333">
    <property type="entry name" value="SKP1/BTB/POZ_sf"/>
</dbReference>
<dbReference type="AlphaFoldDB" id="A0A4P9YST9"/>
<dbReference type="OrthoDB" id="684045at2759"/>
<name>A0A4P9YST9_9FUNG</name>
<proteinExistence type="predicted"/>
<feature type="domain" description="BTB" evidence="2">
    <location>
        <begin position="121"/>
        <end position="202"/>
    </location>
</feature>
<organism evidence="3 4">
    <name type="scientific">Syncephalis pseudoplumigaleata</name>
    <dbReference type="NCBI Taxonomy" id="1712513"/>
    <lineage>
        <taxon>Eukaryota</taxon>
        <taxon>Fungi</taxon>
        <taxon>Fungi incertae sedis</taxon>
        <taxon>Zoopagomycota</taxon>
        <taxon>Zoopagomycotina</taxon>
        <taxon>Zoopagomycetes</taxon>
        <taxon>Zoopagales</taxon>
        <taxon>Piptocephalidaceae</taxon>
        <taxon>Syncephalis</taxon>
    </lineage>
</organism>
<keyword evidence="4" id="KW-1185">Reference proteome</keyword>
<protein>
    <recommendedName>
        <fullName evidence="2">BTB domain-containing protein</fullName>
    </recommendedName>
</protein>
<dbReference type="EMBL" id="KZ991639">
    <property type="protein sequence ID" value="RKP22815.1"/>
    <property type="molecule type" value="Genomic_DNA"/>
</dbReference>
<feature type="compositionally biased region" description="Basic and acidic residues" evidence="1">
    <location>
        <begin position="294"/>
        <end position="303"/>
    </location>
</feature>